<feature type="domain" description="N-acetyltransferase" evidence="3">
    <location>
        <begin position="2"/>
        <end position="167"/>
    </location>
</feature>
<keyword evidence="5" id="KW-1185">Reference proteome</keyword>
<protein>
    <submittedName>
        <fullName evidence="4">GNAT family N-acetyltransferase</fullName>
    </submittedName>
</protein>
<reference evidence="4 5" key="1">
    <citation type="submission" date="2017-09" db="EMBL/GenBank/DDBJ databases">
        <title>Sphingomonas spermidinifaciens 9NM-10, whole genome shotgun sequence.</title>
        <authorList>
            <person name="Feng G."/>
            <person name="Zhu H."/>
        </authorList>
    </citation>
    <scope>NUCLEOTIDE SEQUENCE [LARGE SCALE GENOMIC DNA]</scope>
    <source>
        <strain evidence="4 5">9NM-10</strain>
    </source>
</reference>
<organism evidence="4 5">
    <name type="scientific">Sphingomonas spermidinifaciens</name>
    <dbReference type="NCBI Taxonomy" id="1141889"/>
    <lineage>
        <taxon>Bacteria</taxon>
        <taxon>Pseudomonadati</taxon>
        <taxon>Pseudomonadota</taxon>
        <taxon>Alphaproteobacteria</taxon>
        <taxon>Sphingomonadales</taxon>
        <taxon>Sphingomonadaceae</taxon>
        <taxon>Sphingomonas</taxon>
    </lineage>
</organism>
<evidence type="ECO:0000256" key="2">
    <source>
        <dbReference type="ARBA" id="ARBA00023315"/>
    </source>
</evidence>
<keyword evidence="2" id="KW-0012">Acyltransferase</keyword>
<sequence>MIAYRDARPDDAAALSAMAQQSFIETFGPLYAPADLDLFLDQAMSPAAYARQLADPAYRVHLATVEGQPIGFAKLGANYFDGFDPAAPCLHQLYVLSAHHGDGVGKRLMAWTLETAQVLGSELYLSVYIDNTRARRFYDRLGFVKVGDYIFRVGNHEDHDIIMRLTL</sequence>
<dbReference type="OrthoDB" id="143110at2"/>
<gene>
    <name evidence="4" type="ORF">COC42_08690</name>
</gene>
<dbReference type="AlphaFoldDB" id="A0A2A4B9J9"/>
<name>A0A2A4B9J9_9SPHN</name>
<proteinExistence type="predicted"/>
<evidence type="ECO:0000256" key="1">
    <source>
        <dbReference type="ARBA" id="ARBA00022679"/>
    </source>
</evidence>
<evidence type="ECO:0000313" key="5">
    <source>
        <dbReference type="Proteomes" id="UP000218366"/>
    </source>
</evidence>
<accession>A0A2A4B9J9</accession>
<dbReference type="PROSITE" id="PS51186">
    <property type="entry name" value="GNAT"/>
    <property type="match status" value="1"/>
</dbReference>
<dbReference type="RefSeq" id="WP_096342731.1">
    <property type="nucleotide sequence ID" value="NZ_NWMW01000001.1"/>
</dbReference>
<dbReference type="CDD" id="cd04301">
    <property type="entry name" value="NAT_SF"/>
    <property type="match status" value="1"/>
</dbReference>
<evidence type="ECO:0000259" key="3">
    <source>
        <dbReference type="PROSITE" id="PS51186"/>
    </source>
</evidence>
<keyword evidence="1 4" id="KW-0808">Transferase</keyword>
<dbReference type="InterPro" id="IPR050832">
    <property type="entry name" value="Bact_Acetyltransf"/>
</dbReference>
<dbReference type="Pfam" id="PF00583">
    <property type="entry name" value="Acetyltransf_1"/>
    <property type="match status" value="1"/>
</dbReference>
<dbReference type="InterPro" id="IPR000182">
    <property type="entry name" value="GNAT_dom"/>
</dbReference>
<dbReference type="Proteomes" id="UP000218366">
    <property type="component" value="Unassembled WGS sequence"/>
</dbReference>
<evidence type="ECO:0000313" key="4">
    <source>
        <dbReference type="EMBL" id="PCD04336.1"/>
    </source>
</evidence>
<dbReference type="GO" id="GO:0016747">
    <property type="term" value="F:acyltransferase activity, transferring groups other than amino-acyl groups"/>
    <property type="evidence" value="ECO:0007669"/>
    <property type="project" value="InterPro"/>
</dbReference>
<dbReference type="Gene3D" id="3.40.630.30">
    <property type="match status" value="1"/>
</dbReference>
<dbReference type="SUPFAM" id="SSF55729">
    <property type="entry name" value="Acyl-CoA N-acyltransferases (Nat)"/>
    <property type="match status" value="1"/>
</dbReference>
<comment type="caution">
    <text evidence="4">The sequence shown here is derived from an EMBL/GenBank/DDBJ whole genome shotgun (WGS) entry which is preliminary data.</text>
</comment>
<dbReference type="PANTHER" id="PTHR43877">
    <property type="entry name" value="AMINOALKYLPHOSPHONATE N-ACETYLTRANSFERASE-RELATED-RELATED"/>
    <property type="match status" value="1"/>
</dbReference>
<dbReference type="InterPro" id="IPR016181">
    <property type="entry name" value="Acyl_CoA_acyltransferase"/>
</dbReference>
<dbReference type="EMBL" id="NWMW01000001">
    <property type="protein sequence ID" value="PCD04336.1"/>
    <property type="molecule type" value="Genomic_DNA"/>
</dbReference>